<dbReference type="SUPFAM" id="SSF57850">
    <property type="entry name" value="RING/U-box"/>
    <property type="match status" value="2"/>
</dbReference>
<comment type="subcellular location">
    <subcellularLocation>
        <location evidence="13">Nucleus</location>
    </subcellularLocation>
</comment>
<feature type="compositionally biased region" description="Basic and acidic residues" evidence="14">
    <location>
        <begin position="488"/>
        <end position="499"/>
    </location>
</feature>
<dbReference type="InterPro" id="IPR001841">
    <property type="entry name" value="Znf_RING"/>
</dbReference>
<dbReference type="InterPro" id="IPR013083">
    <property type="entry name" value="Znf_RING/FYVE/PHD"/>
</dbReference>
<gene>
    <name evidence="18" type="ORF">FH972_009451</name>
</gene>
<evidence type="ECO:0000256" key="11">
    <source>
        <dbReference type="ARBA" id="ARBA00023242"/>
    </source>
</evidence>
<proteinExistence type="predicted"/>
<dbReference type="PROSITE" id="PS50089">
    <property type="entry name" value="ZF_RING_2"/>
    <property type="match status" value="2"/>
</dbReference>
<dbReference type="InterPro" id="IPR018957">
    <property type="entry name" value="Znf_C3HC4_RING-type"/>
</dbReference>
<dbReference type="InterPro" id="IPR047498">
    <property type="entry name" value="RING-HC_ORTHRUS_rpt1"/>
</dbReference>
<dbReference type="InterPro" id="IPR027370">
    <property type="entry name" value="Znf-RING_euk"/>
</dbReference>
<keyword evidence="10" id="KW-0238">DNA-binding</keyword>
<dbReference type="InterPro" id="IPR019786">
    <property type="entry name" value="Zinc_finger_PHD-type_CS"/>
</dbReference>
<dbReference type="PANTHER" id="PTHR14140">
    <property type="entry name" value="E3 UBIQUITIN-PROTEIN LIGASE UHRF-RELATED"/>
    <property type="match status" value="1"/>
</dbReference>
<dbReference type="InterPro" id="IPR017907">
    <property type="entry name" value="Znf_RING_CS"/>
</dbReference>
<feature type="domain" description="YDG" evidence="17">
    <location>
        <begin position="279"/>
        <end position="427"/>
    </location>
</feature>
<accession>A0A5N6R3I4</accession>
<keyword evidence="4" id="KW-0808">Transferase</keyword>
<evidence type="ECO:0000256" key="3">
    <source>
        <dbReference type="ARBA" id="ARBA00012483"/>
    </source>
</evidence>
<feature type="domain" description="PHD-type" evidence="15">
    <location>
        <begin position="12"/>
        <end position="63"/>
    </location>
</feature>
<dbReference type="Gene3D" id="3.30.40.10">
    <property type="entry name" value="Zinc/RING finger domain, C3HC4 (zinc finger)"/>
    <property type="match status" value="3"/>
</dbReference>
<feature type="region of interest" description="Disordered" evidence="14">
    <location>
        <begin position="666"/>
        <end position="767"/>
    </location>
</feature>
<feature type="compositionally biased region" description="Basic and acidic residues" evidence="14">
    <location>
        <begin position="703"/>
        <end position="722"/>
    </location>
</feature>
<feature type="compositionally biased region" description="Basic and acidic residues" evidence="14">
    <location>
        <begin position="99"/>
        <end position="112"/>
    </location>
</feature>
<evidence type="ECO:0000313" key="19">
    <source>
        <dbReference type="Proteomes" id="UP000327013"/>
    </source>
</evidence>
<keyword evidence="6 12" id="KW-0863">Zinc-finger</keyword>
<name>A0A5N6R3I4_9ROSI</name>
<dbReference type="InterPro" id="IPR019787">
    <property type="entry name" value="Znf_PHD-finger"/>
</dbReference>
<evidence type="ECO:0000256" key="4">
    <source>
        <dbReference type="ARBA" id="ARBA00022679"/>
    </source>
</evidence>
<dbReference type="OrthoDB" id="2270193at2759"/>
<evidence type="ECO:0000256" key="5">
    <source>
        <dbReference type="ARBA" id="ARBA00022723"/>
    </source>
</evidence>
<dbReference type="InterPro" id="IPR015947">
    <property type="entry name" value="PUA-like_sf"/>
</dbReference>
<keyword evidence="11 13" id="KW-0539">Nucleus</keyword>
<dbReference type="SMART" id="SM00184">
    <property type="entry name" value="RING"/>
    <property type="match status" value="3"/>
</dbReference>
<evidence type="ECO:0000259" key="17">
    <source>
        <dbReference type="PROSITE" id="PS51015"/>
    </source>
</evidence>
<dbReference type="AlphaFoldDB" id="A0A5N6R3I4"/>
<organism evidence="18 19">
    <name type="scientific">Carpinus fangiana</name>
    <dbReference type="NCBI Taxonomy" id="176857"/>
    <lineage>
        <taxon>Eukaryota</taxon>
        <taxon>Viridiplantae</taxon>
        <taxon>Streptophyta</taxon>
        <taxon>Embryophyta</taxon>
        <taxon>Tracheophyta</taxon>
        <taxon>Spermatophyta</taxon>
        <taxon>Magnoliopsida</taxon>
        <taxon>eudicotyledons</taxon>
        <taxon>Gunneridae</taxon>
        <taxon>Pentapetalae</taxon>
        <taxon>rosids</taxon>
        <taxon>fabids</taxon>
        <taxon>Fagales</taxon>
        <taxon>Betulaceae</taxon>
        <taxon>Carpinus</taxon>
    </lineage>
</organism>
<feature type="region of interest" description="Disordered" evidence="14">
    <location>
        <begin position="612"/>
        <end position="648"/>
    </location>
</feature>
<keyword evidence="7" id="KW-0833">Ubl conjugation pathway</keyword>
<dbReference type="CDD" id="cd23138">
    <property type="entry name" value="RING-HC_ORTHRUS_rpt1"/>
    <property type="match status" value="1"/>
</dbReference>
<dbReference type="GO" id="GO:0003677">
    <property type="term" value="F:DNA binding"/>
    <property type="evidence" value="ECO:0007669"/>
    <property type="project" value="UniProtKB-KW"/>
</dbReference>
<dbReference type="Pfam" id="PF02182">
    <property type="entry name" value="SAD_SRA"/>
    <property type="match status" value="1"/>
</dbReference>
<evidence type="ECO:0000256" key="8">
    <source>
        <dbReference type="ARBA" id="ARBA00022833"/>
    </source>
</evidence>
<keyword evidence="19" id="KW-1185">Reference proteome</keyword>
<evidence type="ECO:0000256" key="12">
    <source>
        <dbReference type="PROSITE-ProRule" id="PRU00175"/>
    </source>
</evidence>
<dbReference type="FunFam" id="2.30.280.10:FF:000002">
    <property type="entry name" value="E3 ubiquitin-protein ligase ORTHRUS 2"/>
    <property type="match status" value="1"/>
</dbReference>
<dbReference type="InterPro" id="IPR045134">
    <property type="entry name" value="UHRF1/2-like"/>
</dbReference>
<evidence type="ECO:0000313" key="18">
    <source>
        <dbReference type="EMBL" id="KAE8023790.1"/>
    </source>
</evidence>
<dbReference type="InterPro" id="IPR036987">
    <property type="entry name" value="SRA-YDG_sf"/>
</dbReference>
<evidence type="ECO:0000259" key="15">
    <source>
        <dbReference type="PROSITE" id="PS50016"/>
    </source>
</evidence>
<comment type="catalytic activity">
    <reaction evidence="1">
        <text>S-ubiquitinyl-[E2 ubiquitin-conjugating enzyme]-L-cysteine + [acceptor protein]-L-lysine = [E2 ubiquitin-conjugating enzyme]-L-cysteine + N(6)-ubiquitinyl-[acceptor protein]-L-lysine.</text>
        <dbReference type="EC" id="2.3.2.27"/>
    </reaction>
</comment>
<evidence type="ECO:0000256" key="6">
    <source>
        <dbReference type="ARBA" id="ARBA00022771"/>
    </source>
</evidence>
<feature type="region of interest" description="Disordered" evidence="14">
    <location>
        <begin position="99"/>
        <end position="129"/>
    </location>
</feature>
<dbReference type="GO" id="GO:0044027">
    <property type="term" value="P:negative regulation of gene expression via chromosomal CpG island methylation"/>
    <property type="evidence" value="ECO:0007669"/>
    <property type="project" value="TreeGrafter"/>
</dbReference>
<feature type="compositionally biased region" description="Basic residues" evidence="14">
    <location>
        <begin position="676"/>
        <end position="694"/>
    </location>
</feature>
<dbReference type="PROSITE" id="PS51015">
    <property type="entry name" value="YDG"/>
    <property type="match status" value="1"/>
</dbReference>
<feature type="domain" description="RING-type" evidence="16">
    <location>
        <begin position="523"/>
        <end position="581"/>
    </location>
</feature>
<dbReference type="PANTHER" id="PTHR14140:SF27">
    <property type="entry name" value="OS04G0289800 PROTEIN"/>
    <property type="match status" value="1"/>
</dbReference>
<dbReference type="SMART" id="SM00249">
    <property type="entry name" value="PHD"/>
    <property type="match status" value="1"/>
</dbReference>
<feature type="compositionally biased region" description="Acidic residues" evidence="14">
    <location>
        <begin position="629"/>
        <end position="639"/>
    </location>
</feature>
<dbReference type="GO" id="GO:0016567">
    <property type="term" value="P:protein ubiquitination"/>
    <property type="evidence" value="ECO:0007669"/>
    <property type="project" value="UniProtKB-UniPathway"/>
</dbReference>
<dbReference type="EMBL" id="CM017323">
    <property type="protein sequence ID" value="KAE8023790.1"/>
    <property type="molecule type" value="Genomic_DNA"/>
</dbReference>
<evidence type="ECO:0000256" key="9">
    <source>
        <dbReference type="ARBA" id="ARBA00022853"/>
    </source>
</evidence>
<keyword evidence="8" id="KW-0862">Zinc</keyword>
<dbReference type="InterPro" id="IPR001965">
    <property type="entry name" value="Znf_PHD"/>
</dbReference>
<dbReference type="PROSITE" id="PS00518">
    <property type="entry name" value="ZF_RING_1"/>
    <property type="match status" value="1"/>
</dbReference>
<dbReference type="GO" id="GO:0005634">
    <property type="term" value="C:nucleus"/>
    <property type="evidence" value="ECO:0007669"/>
    <property type="project" value="UniProtKB-SubCell"/>
</dbReference>
<dbReference type="GO" id="GO:0061630">
    <property type="term" value="F:ubiquitin protein ligase activity"/>
    <property type="evidence" value="ECO:0007669"/>
    <property type="project" value="UniProtKB-EC"/>
</dbReference>
<dbReference type="Proteomes" id="UP000327013">
    <property type="component" value="Chromosome 3"/>
</dbReference>
<protein>
    <recommendedName>
        <fullName evidence="3">RING-type E3 ubiquitin transferase</fullName>
        <ecNumber evidence="3">2.3.2.27</ecNumber>
    </recommendedName>
</protein>
<dbReference type="UniPathway" id="UPA00143"/>
<evidence type="ECO:0000259" key="16">
    <source>
        <dbReference type="PROSITE" id="PS50089"/>
    </source>
</evidence>
<dbReference type="SUPFAM" id="SSF88697">
    <property type="entry name" value="PUA domain-like"/>
    <property type="match status" value="1"/>
</dbReference>
<feature type="region of interest" description="Disordered" evidence="14">
    <location>
        <begin position="481"/>
        <end position="512"/>
    </location>
</feature>
<keyword evidence="5" id="KW-0479">Metal-binding</keyword>
<dbReference type="Pfam" id="PF00097">
    <property type="entry name" value="zf-C3HC4"/>
    <property type="match status" value="1"/>
</dbReference>
<reference evidence="18 19" key="1">
    <citation type="submission" date="2019-06" db="EMBL/GenBank/DDBJ databases">
        <title>A chromosomal-level reference genome of Carpinus fangiana (Coryloideae, Betulaceae).</title>
        <authorList>
            <person name="Yang X."/>
            <person name="Wang Z."/>
            <person name="Zhang L."/>
            <person name="Hao G."/>
            <person name="Liu J."/>
            <person name="Yang Y."/>
        </authorList>
    </citation>
    <scope>NUCLEOTIDE SEQUENCE [LARGE SCALE GENOMIC DNA]</scope>
    <source>
        <strain evidence="18">Cfa_2016G</strain>
        <tissue evidence="18">Leaf</tissue>
    </source>
</reference>
<dbReference type="FunFam" id="3.30.40.10:FF:000665">
    <property type="entry name" value="Predicted protein"/>
    <property type="match status" value="1"/>
</dbReference>
<dbReference type="GO" id="GO:0008270">
    <property type="term" value="F:zinc ion binding"/>
    <property type="evidence" value="ECO:0007669"/>
    <property type="project" value="UniProtKB-KW"/>
</dbReference>
<evidence type="ECO:0000256" key="14">
    <source>
        <dbReference type="SAM" id="MobiDB-lite"/>
    </source>
</evidence>
<sequence>MAHVRELPCDGDGICMVCKKMPTPEETLTCKTCATPWHVNCISSRPETLADALQWECPDCSQLSDLLPPPMDGEPVVAGGSGGSRDLISAIRAIESDRSLTEREKAKRRQELMCRGAGPSDGDGDANCKKGKETIDGNNDVLGIIDSSFNCSFCMQLPERPVTTPCGHNFCLKCFQKWIGQGKRTCANCRHHIPAKMASQPRINAALVIAIRMAKMTKSNTAGGPPRVYHFVRNQDRPDKAFTSERAKKRGKANASSGKIFVTVPPDHLGPILAENDPGRNQGVLVGEGWEGRLECRQWGIHLPPVAGIAGQSSYGAQSVVLSGGYQDDEDHGEWFLYTGSGGRDLSGNKRTNKDHSFDQKFDKVNEALRVSCRKGYPVRVVRSNKEKRSSYAPEIGLRYDGIYRIEKCWRKNGIQGYKVCRYLFVRCDNDPAPWTSDDHGDRPRPLPVIKEIKDAIDITERKGSPSWDYDEEKSCWMWKKCPPPSRKQVDDGDSDSGKRTRKPKRQAKNMSVKQKLLKEFSCRICRKVMSFPLTTPCAHNFCKACLEGAFAGQCFMKQRTCEGRRTLRAQKSIMKCPVCSTDIADFLQNPQVNRELMELIESLQSRIVEEENVELSEEESLKGRIVEEENLEEQSEESDGSHEKLDESDMNCAIMEEVKDTAQIESGIGQADKLKKARGGKCTLKRGRKKGRTSPKQPDASDVEHGVDPLKPKMADSKEPEDPAIQSKVRQTGKRKQYKHGDGGNSSTLNPEVKTRSKRAKMQVVE</sequence>
<evidence type="ECO:0000256" key="10">
    <source>
        <dbReference type="ARBA" id="ARBA00023125"/>
    </source>
</evidence>
<evidence type="ECO:0000256" key="13">
    <source>
        <dbReference type="PROSITE-ProRule" id="PRU00358"/>
    </source>
</evidence>
<feature type="domain" description="RING-type" evidence="16">
    <location>
        <begin position="151"/>
        <end position="190"/>
    </location>
</feature>
<dbReference type="InterPro" id="IPR003105">
    <property type="entry name" value="SRA_YDG"/>
</dbReference>
<dbReference type="EC" id="2.3.2.27" evidence="3"/>
<evidence type="ECO:0000256" key="7">
    <source>
        <dbReference type="ARBA" id="ARBA00022786"/>
    </source>
</evidence>
<dbReference type="SMART" id="SM00466">
    <property type="entry name" value="SRA"/>
    <property type="match status" value="1"/>
</dbReference>
<evidence type="ECO:0000256" key="1">
    <source>
        <dbReference type="ARBA" id="ARBA00000900"/>
    </source>
</evidence>
<dbReference type="PROSITE" id="PS01359">
    <property type="entry name" value="ZF_PHD_1"/>
    <property type="match status" value="1"/>
</dbReference>
<feature type="compositionally biased region" description="Basic residues" evidence="14">
    <location>
        <begin position="757"/>
        <end position="767"/>
    </location>
</feature>
<dbReference type="Gene3D" id="2.30.280.10">
    <property type="entry name" value="SRA-YDG"/>
    <property type="match status" value="1"/>
</dbReference>
<comment type="pathway">
    <text evidence="2">Protein modification; protein ubiquitination.</text>
</comment>
<evidence type="ECO:0000256" key="2">
    <source>
        <dbReference type="ARBA" id="ARBA00004906"/>
    </source>
</evidence>
<dbReference type="PROSITE" id="PS50016">
    <property type="entry name" value="ZF_PHD_2"/>
    <property type="match status" value="1"/>
</dbReference>
<keyword evidence="9" id="KW-0156">Chromatin regulator</keyword>
<dbReference type="SUPFAM" id="SSF57903">
    <property type="entry name" value="FYVE/PHD zinc finger"/>
    <property type="match status" value="1"/>
</dbReference>
<dbReference type="Pfam" id="PF13445">
    <property type="entry name" value="zf-RING_UBOX"/>
    <property type="match status" value="1"/>
</dbReference>
<dbReference type="InterPro" id="IPR011011">
    <property type="entry name" value="Znf_FYVE_PHD"/>
</dbReference>